<feature type="transmembrane region" description="Helical" evidence="8">
    <location>
        <begin position="852"/>
        <end position="871"/>
    </location>
</feature>
<feature type="transmembrane region" description="Helical" evidence="8">
    <location>
        <begin position="1599"/>
        <end position="1618"/>
    </location>
</feature>
<sequence>MVNNKIYHVWDGSNFSIKKSKDIRIGEIIKLRENEYCPVNILLLCAKDGESEIYVDVAKVIGEASFDSKKPVKETMEFSKETDEIGTIPLMSRINATIKIPERMSHSEFKGSIRLESNPKSTSLSLSNCIFKGSKLIGVEWVLGVVMYVNENPIYKQQFFESMSVYRSKANKIVVFSVIFAFVIIAISLIYNSEKSYDFDSGHTEFCLSTITLYSYMLPISLFILLRSIKAIQSTRLRKNHNIMLTSLKGSEDLGQIEYILTDKTGTVTNGDIQLKTCVVDNETYTRDDDFNQPFSIEAGVMSLGSDYGDQLVIPDGAPVNTSRVFKNFIDLKHEFSSHGVTNSIYYHFVMCMVMCNSGYMRSDKSFSPVSIEEKAIIETCKELGIELIKRTKRGYKLIVLDEEVKLKVIGFQRRSHIVTKSRIVVKNPQTGKSVLYVSGSRESMLKMFSSSADEDTDYITESINNADTANKKIILLGYRDLTEKECEDFEISYHNSRLLPVISEEKIEDLFTQLEKEVKYLGAIGLEETVLEETKDAISALQKAEIKLWMLSGDNEENTICAAFASGILDPNVNVAQLTNITSSFDCTIEMIDLIKLHFYQKTTTTANDNTSMCIPSDEEDPDTKSPPPIFPARRKRTGAGTFISKMSQINLSVPPHRSFKRRSKSSRRSMNPAVLSNMPKTQLESPLSSPIDADTVHFVLSIDRSGVLFGMSTEENRKYFATIICAAECIVFHSLLPEDKVRIVKFLRERVSYKPIILAIGDGASDWGMIQQAHVGVGIVGCASEYSGNVSLRRFSQLKELLLCQGHTMMVNISKVLCMTYFMGYLASFVMFFYCNAEGSWCREFFDRKLIHYYFFMITFLPILANGVFDEELSRHQIDKNPKIYRATFFHSASWISYFKTVITAFIYAVIIYFPTYSIQTAINDRGFTDNAAVIEITVYFATVGASWLYIIIETKSVSKWTVGSLILSLVSLIIYVNTAFEDDGNYHYGVLDMLYSSPMLILYMFMAPLVCFAFNLSFKLAKTLFSPDIFSIIRAKKEFKLSMSILPRLHQFKNKLESIYRRSGIIHHSYDSFEINPFTLRFRSQQVEKEFQVYSSHNSNNIRALLVFVFISYLISCIYEYFDVDHSDAYLIYLTITLSSYLIFVSISLTHLFPMYCKELILTTLVFNIGIIYVNAFAFHKYQMTIYLYWSPIYLLGASGGIWIEMTTICLISWGCLFGLVLSDNCTLYSGSDNRAIFAIETISIYLAMCIISAIRGYSASKTKRIRWTLIKKVEGEIEKSEQVLSFVLPAFVRKRVKDGIRYITEDQGVVSVLFCDIDDFENIITNYPSSETAQFLDEVYKKFDTICEQTGVTKIETVGNVYMACAGLKDSEAELPSYFRNISHARRTIEMGLKILSTVEKIYLGKGEPLRVNIGIHTGPVTAGVVGYHKPQFSLVGDTVNTASRMASTLKDPSMIQISESTLKDLDDKSGLNFIKQSVDIKGKGNMNTILVSLNKSPETTTRENEPLLPAIHSNVSSPELKAIRVRNSLQIEMNDAPTYSPLSSTIYTECKSTDFQAFNPHKQGRKFNFMQICPFNYHESLQDKELRTQMLKNYSFTIFGGFIICCCINWILFGTNLAAMLANKDDFYKQLDFGTYTFEAIFFTIPLVVIKKLYKNKSFGVILEITCVQAIIIILIMEFWDPFKSDQISANEYLYLMYFILLQCTGLFFKNLVMVSLSLAVFWIIAINLNGSSYPFELTVFAIFYTFIIQFIAHYREKNLKKFLEIEESSNKELEKIEALLTQMMPSHVFENLREEKATADTFSNVTILYADIVGFTAWSSNKDSKEVVGMLSEFFTRFDKLCVENNIYKVHTIGDCYVAMSLNGIDFERNPSQECLNVINFAQSLLDTIDMVNTELMLNLSMRIGIHTGSIIGGIAGATIVRYDIYGADVLIANKMESNGVPGSIAVSEDTMTLIESYKPGMFDFEFHKEVAIPSINRTINAYILQANVK</sequence>
<evidence type="ECO:0000256" key="8">
    <source>
        <dbReference type="SAM" id="Phobius"/>
    </source>
</evidence>
<feature type="transmembrane region" description="Helical" evidence="8">
    <location>
        <begin position="1189"/>
        <end position="1207"/>
    </location>
</feature>
<proteinExistence type="predicted"/>
<feature type="transmembrane region" description="Helical" evidence="8">
    <location>
        <begin position="891"/>
        <end position="915"/>
    </location>
</feature>
<feature type="transmembrane region" description="Helical" evidence="8">
    <location>
        <begin position="1705"/>
        <end position="1731"/>
    </location>
</feature>
<keyword evidence="6 8" id="KW-0472">Membrane</keyword>
<comment type="caution">
    <text evidence="10">The sequence shown here is derived from an EMBL/GenBank/DDBJ whole genome shotgun (WGS) entry which is preliminary data.</text>
</comment>
<evidence type="ECO:0000256" key="5">
    <source>
        <dbReference type="ARBA" id="ARBA00022989"/>
    </source>
</evidence>
<dbReference type="SUPFAM" id="SSF56784">
    <property type="entry name" value="HAD-like"/>
    <property type="match status" value="1"/>
</dbReference>
<dbReference type="EMBL" id="CAJZBQ010000005">
    <property type="protein sequence ID" value="CAG9311870.1"/>
    <property type="molecule type" value="Genomic_DNA"/>
</dbReference>
<dbReference type="InterPro" id="IPR032630">
    <property type="entry name" value="P_typ_ATPase_c"/>
</dbReference>
<dbReference type="Pfam" id="PF00211">
    <property type="entry name" value="Guanylate_cyc"/>
    <property type="match status" value="2"/>
</dbReference>
<feature type="transmembrane region" description="Helical" evidence="8">
    <location>
        <begin position="1003"/>
        <end position="1021"/>
    </location>
</feature>
<feature type="transmembrane region" description="Helical" evidence="8">
    <location>
        <begin position="1133"/>
        <end position="1156"/>
    </location>
</feature>
<accession>A0AAU9IDB1</accession>
<evidence type="ECO:0000259" key="9">
    <source>
        <dbReference type="PROSITE" id="PS50125"/>
    </source>
</evidence>
<dbReference type="InterPro" id="IPR023298">
    <property type="entry name" value="ATPase_P-typ_TM_dom_sf"/>
</dbReference>
<feature type="transmembrane region" description="Helical" evidence="8">
    <location>
        <begin position="935"/>
        <end position="953"/>
    </location>
</feature>
<organism evidence="10 11">
    <name type="scientific">Blepharisma stoltei</name>
    <dbReference type="NCBI Taxonomy" id="1481888"/>
    <lineage>
        <taxon>Eukaryota</taxon>
        <taxon>Sar</taxon>
        <taxon>Alveolata</taxon>
        <taxon>Ciliophora</taxon>
        <taxon>Postciliodesmatophora</taxon>
        <taxon>Heterotrichea</taxon>
        <taxon>Heterotrichida</taxon>
        <taxon>Blepharismidae</taxon>
        <taxon>Blepharisma</taxon>
    </lineage>
</organism>
<dbReference type="Proteomes" id="UP001162131">
    <property type="component" value="Unassembled WGS sequence"/>
</dbReference>
<dbReference type="GO" id="GO:0140326">
    <property type="term" value="F:ATPase-coupled intramembrane lipid transporter activity"/>
    <property type="evidence" value="ECO:0007669"/>
    <property type="project" value="TreeGrafter"/>
</dbReference>
<dbReference type="Gene3D" id="3.40.1110.10">
    <property type="entry name" value="Calcium-transporting ATPase, cytoplasmic domain N"/>
    <property type="match status" value="1"/>
</dbReference>
<dbReference type="GO" id="GO:0035556">
    <property type="term" value="P:intracellular signal transduction"/>
    <property type="evidence" value="ECO:0007669"/>
    <property type="project" value="InterPro"/>
</dbReference>
<feature type="region of interest" description="Disordered" evidence="7">
    <location>
        <begin position="612"/>
        <end position="636"/>
    </location>
</feature>
<evidence type="ECO:0000313" key="10">
    <source>
        <dbReference type="EMBL" id="CAG9311870.1"/>
    </source>
</evidence>
<evidence type="ECO:0000256" key="2">
    <source>
        <dbReference type="ARBA" id="ARBA00022692"/>
    </source>
</evidence>
<dbReference type="SFLD" id="SFLDS00003">
    <property type="entry name" value="Haloacid_Dehalogenase"/>
    <property type="match status" value="1"/>
</dbReference>
<dbReference type="Gene3D" id="2.70.150.10">
    <property type="entry name" value="Calcium-transporting ATPase, cytoplasmic transduction domain A"/>
    <property type="match status" value="1"/>
</dbReference>
<feature type="transmembrane region" description="Helical" evidence="8">
    <location>
        <begin position="965"/>
        <end position="983"/>
    </location>
</feature>
<name>A0AAU9IDB1_9CILI</name>
<dbReference type="InterPro" id="IPR036412">
    <property type="entry name" value="HAD-like_sf"/>
</dbReference>
<feature type="transmembrane region" description="Helical" evidence="8">
    <location>
        <begin position="1214"/>
        <end position="1233"/>
    </location>
</feature>
<keyword evidence="5 8" id="KW-1133">Transmembrane helix</keyword>
<feature type="transmembrane region" description="Helical" evidence="8">
    <location>
        <begin position="818"/>
        <end position="836"/>
    </location>
</feature>
<dbReference type="InterPro" id="IPR044492">
    <property type="entry name" value="P_typ_ATPase_HD_dom"/>
</dbReference>
<dbReference type="SMART" id="SM00044">
    <property type="entry name" value="CYCc"/>
    <property type="match status" value="2"/>
</dbReference>
<dbReference type="GO" id="GO:0005886">
    <property type="term" value="C:plasma membrane"/>
    <property type="evidence" value="ECO:0007669"/>
    <property type="project" value="TreeGrafter"/>
</dbReference>
<dbReference type="PANTHER" id="PTHR24092">
    <property type="entry name" value="PROBABLE PHOSPHOLIPID-TRANSPORTING ATPASE"/>
    <property type="match status" value="1"/>
</dbReference>
<evidence type="ECO:0000256" key="3">
    <source>
        <dbReference type="ARBA" id="ARBA00022723"/>
    </source>
</evidence>
<dbReference type="InterPro" id="IPR008250">
    <property type="entry name" value="ATPase_P-typ_transduc_dom_A_sf"/>
</dbReference>
<dbReference type="InterPro" id="IPR023214">
    <property type="entry name" value="HAD_sf"/>
</dbReference>
<dbReference type="SUPFAM" id="SSF55073">
    <property type="entry name" value="Nucleotide cyclase"/>
    <property type="match status" value="2"/>
</dbReference>
<dbReference type="InterPro" id="IPR023299">
    <property type="entry name" value="ATPase_P-typ_cyto_dom_N"/>
</dbReference>
<dbReference type="InterPro" id="IPR029787">
    <property type="entry name" value="Nucleotide_cyclase"/>
</dbReference>
<feature type="transmembrane region" description="Helical" evidence="8">
    <location>
        <begin position="1667"/>
        <end position="1685"/>
    </location>
</feature>
<feature type="transmembrane region" description="Helical" evidence="8">
    <location>
        <begin position="1743"/>
        <end position="1760"/>
    </location>
</feature>
<feature type="transmembrane region" description="Helical" evidence="8">
    <location>
        <begin position="211"/>
        <end position="229"/>
    </location>
</feature>
<dbReference type="Gene3D" id="1.20.1110.10">
    <property type="entry name" value="Calcium-transporting ATPase, transmembrane domain"/>
    <property type="match status" value="1"/>
</dbReference>
<dbReference type="Gene3D" id="3.40.50.1000">
    <property type="entry name" value="HAD superfamily/HAD-like"/>
    <property type="match status" value="2"/>
</dbReference>
<dbReference type="Pfam" id="PF16212">
    <property type="entry name" value="PhoLip_ATPase_C"/>
    <property type="match status" value="1"/>
</dbReference>
<dbReference type="Gene3D" id="3.30.70.1230">
    <property type="entry name" value="Nucleotide cyclase"/>
    <property type="match status" value="2"/>
</dbReference>
<dbReference type="GO" id="GO:0009190">
    <property type="term" value="P:cyclic nucleotide biosynthetic process"/>
    <property type="evidence" value="ECO:0007669"/>
    <property type="project" value="InterPro"/>
</dbReference>
<dbReference type="GO" id="GO:0000166">
    <property type="term" value="F:nucleotide binding"/>
    <property type="evidence" value="ECO:0007669"/>
    <property type="project" value="InterPro"/>
</dbReference>
<keyword evidence="11" id="KW-1185">Reference proteome</keyword>
<feature type="transmembrane region" description="Helical" evidence="8">
    <location>
        <begin position="1163"/>
        <end position="1183"/>
    </location>
</feature>
<dbReference type="SFLD" id="SFLDF00027">
    <property type="entry name" value="p-type_atpase"/>
    <property type="match status" value="1"/>
</dbReference>
<feature type="domain" description="Guanylate cyclase" evidence="9">
    <location>
        <begin position="1812"/>
        <end position="1943"/>
    </location>
</feature>
<keyword evidence="2 8" id="KW-0812">Transmembrane</keyword>
<feature type="transmembrane region" description="Helical" evidence="8">
    <location>
        <begin position="1239"/>
        <end position="1261"/>
    </location>
</feature>
<evidence type="ECO:0000256" key="4">
    <source>
        <dbReference type="ARBA" id="ARBA00022842"/>
    </source>
</evidence>
<dbReference type="GO" id="GO:0046872">
    <property type="term" value="F:metal ion binding"/>
    <property type="evidence" value="ECO:0007669"/>
    <property type="project" value="UniProtKB-KW"/>
</dbReference>
<feature type="transmembrane region" description="Helical" evidence="8">
    <location>
        <begin position="1107"/>
        <end position="1127"/>
    </location>
</feature>
<dbReference type="InterPro" id="IPR018303">
    <property type="entry name" value="ATPase_P-typ_P_site"/>
</dbReference>
<keyword evidence="3" id="KW-0479">Metal-binding</keyword>
<dbReference type="PROSITE" id="PS50125">
    <property type="entry name" value="GUANYLATE_CYCLASE_2"/>
    <property type="match status" value="2"/>
</dbReference>
<comment type="subcellular location">
    <subcellularLocation>
        <location evidence="1">Membrane</location>
        <topology evidence="1">Multi-pass membrane protein</topology>
    </subcellularLocation>
</comment>
<reference evidence="10" key="1">
    <citation type="submission" date="2021-09" db="EMBL/GenBank/DDBJ databases">
        <authorList>
            <consortium name="AG Swart"/>
            <person name="Singh M."/>
            <person name="Singh A."/>
            <person name="Seah K."/>
            <person name="Emmerich C."/>
        </authorList>
    </citation>
    <scope>NUCLEOTIDE SEQUENCE</scope>
    <source>
        <strain evidence="10">ATCC30299</strain>
    </source>
</reference>
<feature type="transmembrane region" description="Helical" evidence="8">
    <location>
        <begin position="1638"/>
        <end position="1655"/>
    </location>
</feature>
<keyword evidence="4" id="KW-0460">Magnesium</keyword>
<dbReference type="SFLD" id="SFLDG00002">
    <property type="entry name" value="C1.7:_P-type_atpase_like"/>
    <property type="match status" value="1"/>
</dbReference>
<protein>
    <recommendedName>
        <fullName evidence="9">Guanylate cyclase domain-containing protein</fullName>
    </recommendedName>
</protein>
<dbReference type="GO" id="GO:0045332">
    <property type="term" value="P:phospholipid translocation"/>
    <property type="evidence" value="ECO:0007669"/>
    <property type="project" value="TreeGrafter"/>
</dbReference>
<evidence type="ECO:0000256" key="6">
    <source>
        <dbReference type="ARBA" id="ARBA00023136"/>
    </source>
</evidence>
<dbReference type="SUPFAM" id="SSF81665">
    <property type="entry name" value="Calcium ATPase, transmembrane domain M"/>
    <property type="match status" value="1"/>
</dbReference>
<dbReference type="SUPFAM" id="SSF81653">
    <property type="entry name" value="Calcium ATPase, transduction domain A"/>
    <property type="match status" value="1"/>
</dbReference>
<gene>
    <name evidence="10" type="ORF">BSTOLATCC_MIC5130</name>
</gene>
<dbReference type="InterPro" id="IPR001054">
    <property type="entry name" value="A/G_cyclase"/>
</dbReference>
<dbReference type="PROSITE" id="PS00154">
    <property type="entry name" value="ATPASE_E1_E2"/>
    <property type="match status" value="1"/>
</dbReference>
<dbReference type="PANTHER" id="PTHR24092:SF175">
    <property type="entry name" value="PHOSPHOLIPID-TRANSPORTING ATPASE"/>
    <property type="match status" value="1"/>
</dbReference>
<evidence type="ECO:0000313" key="11">
    <source>
        <dbReference type="Proteomes" id="UP001162131"/>
    </source>
</evidence>
<feature type="domain" description="Guanylate cyclase" evidence="9">
    <location>
        <begin position="1315"/>
        <end position="1451"/>
    </location>
</feature>
<evidence type="ECO:0000256" key="7">
    <source>
        <dbReference type="SAM" id="MobiDB-lite"/>
    </source>
</evidence>
<evidence type="ECO:0000256" key="1">
    <source>
        <dbReference type="ARBA" id="ARBA00004141"/>
    </source>
</evidence>
<feature type="transmembrane region" description="Helical" evidence="8">
    <location>
        <begin position="173"/>
        <end position="191"/>
    </location>
</feature>
<dbReference type="CDD" id="cd07302">
    <property type="entry name" value="CHD"/>
    <property type="match status" value="2"/>
</dbReference>